<dbReference type="AlphaFoldDB" id="A0A426T3B6"/>
<dbReference type="Pfam" id="PF18710">
    <property type="entry name" value="ComR_TPR"/>
    <property type="match status" value="1"/>
</dbReference>
<protein>
    <submittedName>
        <fullName evidence="2">Transcriptional regulator</fullName>
    </submittedName>
</protein>
<dbReference type="PROSITE" id="PS50943">
    <property type="entry name" value="HTH_CROC1"/>
    <property type="match status" value="1"/>
</dbReference>
<dbReference type="GO" id="GO:0003677">
    <property type="term" value="F:DNA binding"/>
    <property type="evidence" value="ECO:0007669"/>
    <property type="project" value="InterPro"/>
</dbReference>
<dbReference type="InterPro" id="IPR001387">
    <property type="entry name" value="Cro/C1-type_HTH"/>
</dbReference>
<dbReference type="Gene3D" id="1.10.260.40">
    <property type="entry name" value="lambda repressor-like DNA-binding domains"/>
    <property type="match status" value="1"/>
</dbReference>
<evidence type="ECO:0000313" key="3">
    <source>
        <dbReference type="Proteomes" id="UP000273973"/>
    </source>
</evidence>
<dbReference type="InterPro" id="IPR040799">
    <property type="entry name" value="ComR_TPR"/>
</dbReference>
<accession>A0A426T3B6</accession>
<reference evidence="2 3" key="2">
    <citation type="submission" date="2018-12" db="EMBL/GenBank/DDBJ databases">
        <title>Whole-genome sequences of fifteen clinical Streptococcus suis strains isolated from pigs between 2006 and 2018.</title>
        <authorList>
            <person name="Stevens M.J.A."/>
            <person name="Cernela N."/>
            <person name="Spoerry Serrano N."/>
            <person name="Schmitt S."/>
            <person name="Schrenzel J."/>
            <person name="Stephan R."/>
        </authorList>
    </citation>
    <scope>NUCLEOTIDE SEQUENCE [LARGE SCALE GENOMIC DNA]</scope>
    <source>
        <strain evidence="2 3">SS1014</strain>
    </source>
</reference>
<evidence type="ECO:0000313" key="2">
    <source>
        <dbReference type="EMBL" id="RRR47249.1"/>
    </source>
</evidence>
<gene>
    <name evidence="2" type="ORF">EJA00_07750</name>
</gene>
<dbReference type="RefSeq" id="WP_125183992.1">
    <property type="nucleotide sequence ID" value="NZ_RSDG01000055.1"/>
</dbReference>
<reference evidence="2 3" key="1">
    <citation type="submission" date="2018-11" db="EMBL/GenBank/DDBJ databases">
        <authorList>
            <person name="Stevens M.J."/>
            <person name="Cernela N."/>
            <person name="Spoerry Serrano N."/>
            <person name="Schmitt S."/>
            <person name="Schrenzel J."/>
            <person name="Stephan R."/>
        </authorList>
    </citation>
    <scope>NUCLEOTIDE SEQUENCE [LARGE SCALE GENOMIC DNA]</scope>
    <source>
        <strain evidence="2 3">SS1014</strain>
    </source>
</reference>
<dbReference type="SUPFAM" id="SSF47413">
    <property type="entry name" value="lambda repressor-like DNA-binding domains"/>
    <property type="match status" value="1"/>
</dbReference>
<dbReference type="EMBL" id="RSDG01000055">
    <property type="protein sequence ID" value="RRR47249.1"/>
    <property type="molecule type" value="Genomic_DNA"/>
</dbReference>
<name>A0A426T3B6_STRSU</name>
<comment type="caution">
    <text evidence="2">The sequence shown here is derived from an EMBL/GenBank/DDBJ whole genome shotgun (WGS) entry which is preliminary data.</text>
</comment>
<feature type="domain" description="HTH cro/C1-type" evidence="1">
    <location>
        <begin position="10"/>
        <end position="65"/>
    </location>
</feature>
<organism evidence="2 3">
    <name type="scientific">Streptococcus suis</name>
    <dbReference type="NCBI Taxonomy" id="1307"/>
    <lineage>
        <taxon>Bacteria</taxon>
        <taxon>Bacillati</taxon>
        <taxon>Bacillota</taxon>
        <taxon>Bacilli</taxon>
        <taxon>Lactobacillales</taxon>
        <taxon>Streptococcaceae</taxon>
        <taxon>Streptococcus</taxon>
    </lineage>
</organism>
<dbReference type="InterPro" id="IPR010982">
    <property type="entry name" value="Lambda_DNA-bd_dom_sf"/>
</dbReference>
<dbReference type="SMART" id="SM00530">
    <property type="entry name" value="HTH_XRE"/>
    <property type="match status" value="1"/>
</dbReference>
<evidence type="ECO:0000259" key="1">
    <source>
        <dbReference type="PROSITE" id="PS50943"/>
    </source>
</evidence>
<dbReference type="Pfam" id="PF13560">
    <property type="entry name" value="HTH_31"/>
    <property type="match status" value="1"/>
</dbReference>
<dbReference type="Proteomes" id="UP000273973">
    <property type="component" value="Unassembled WGS sequence"/>
</dbReference>
<proteinExistence type="predicted"/>
<sequence length="307" mass="35884">MNDKEFGQRVRQLRETASLTREQFCDDELELSVRQLTRIEAGTSKPTFSKIQYIATRLGMGLYELMPDYVSLPERYSKLKFDVLRTPTYENEELMGKRADMMTEIYDDYYDDLPEEEKIAIDAIQSTIDVFETKTAEFGQDILDDYFEQIHRKKQFSANDLLIIQLYLINLRMEVKQSSDFQHFLDLVEKLPSQVELVESGDLFILRDVMITSVGLLGQKDEFCYIPTLFEALDKIMQKTQDFQKKPILNLLKWKYELLINKDKDAATALYEEALLFARIIGNVHLIAKLEEDWQIDVKPAEYSGCV</sequence>